<dbReference type="Proteomes" id="UP001224682">
    <property type="component" value="Unassembled WGS sequence"/>
</dbReference>
<dbReference type="CDD" id="cd00569">
    <property type="entry name" value="HTH_Hin_like"/>
    <property type="match status" value="1"/>
</dbReference>
<dbReference type="Pfam" id="PF00239">
    <property type="entry name" value="Resolvase"/>
    <property type="match status" value="1"/>
</dbReference>
<dbReference type="InterPro" id="IPR006118">
    <property type="entry name" value="Recombinase_CS"/>
</dbReference>
<sequence length="253" mass="27577">MARITDPLERLLRQQQKLERQRERLEREAAVHAGMRPGEEPPQRPPNGTPMPPPAPLLVGYARTSTAEQAAGLEAQQRDLGAAGCGRVFSEQASSVGNRAELARAMDFVREGDTLVVTKIDRLARSTIHLWDIVRDLDMKGVSLRVLNLGGEMVDTRSATGRLILNIFAGFAQFEREMMLERQKEGIAKAKAEGRYTGRKPSARLKADDARRLHGEGKTVTEIAKALGIGRASVYRALETASGTASNTALPGA</sequence>
<feature type="region of interest" description="Disordered" evidence="5">
    <location>
        <begin position="19"/>
        <end position="55"/>
    </location>
</feature>
<organism evidence="7 8">
    <name type="scientific">Ancylobacter polymorphus</name>
    <dbReference type="NCBI Taxonomy" id="223390"/>
    <lineage>
        <taxon>Bacteria</taxon>
        <taxon>Pseudomonadati</taxon>
        <taxon>Pseudomonadota</taxon>
        <taxon>Alphaproteobacteria</taxon>
        <taxon>Hyphomicrobiales</taxon>
        <taxon>Xanthobacteraceae</taxon>
        <taxon>Ancylobacter</taxon>
    </lineage>
</organism>
<dbReference type="SUPFAM" id="SSF53041">
    <property type="entry name" value="Resolvase-like"/>
    <property type="match status" value="1"/>
</dbReference>
<dbReference type="PROSITE" id="PS00398">
    <property type="entry name" value="RECOMBINASES_2"/>
    <property type="match status" value="1"/>
</dbReference>
<dbReference type="InterPro" id="IPR050639">
    <property type="entry name" value="SSR_resolvase"/>
</dbReference>
<keyword evidence="3" id="KW-0238">DNA-binding</keyword>
<accession>A0ABU0BC02</accession>
<feature type="domain" description="Resolvase/invertase-type recombinase catalytic" evidence="6">
    <location>
        <begin position="57"/>
        <end position="194"/>
    </location>
</feature>
<evidence type="ECO:0000256" key="3">
    <source>
        <dbReference type="ARBA" id="ARBA00023125"/>
    </source>
</evidence>
<dbReference type="Gene3D" id="1.10.10.60">
    <property type="entry name" value="Homeodomain-like"/>
    <property type="match status" value="1"/>
</dbReference>
<dbReference type="InterPro" id="IPR006120">
    <property type="entry name" value="Resolvase_HTH_dom"/>
</dbReference>
<keyword evidence="2" id="KW-0229">DNA integration</keyword>
<evidence type="ECO:0000313" key="8">
    <source>
        <dbReference type="Proteomes" id="UP001224682"/>
    </source>
</evidence>
<dbReference type="PROSITE" id="PS51736">
    <property type="entry name" value="RECOMBINASES_3"/>
    <property type="match status" value="1"/>
</dbReference>
<comment type="similarity">
    <text evidence="1">Belongs to the site-specific recombinase resolvase family.</text>
</comment>
<keyword evidence="4" id="KW-0233">DNA recombination</keyword>
<dbReference type="RefSeq" id="WP_307019549.1">
    <property type="nucleotide sequence ID" value="NZ_JAUSUI010000003.1"/>
</dbReference>
<dbReference type="EMBL" id="JAUSUI010000003">
    <property type="protein sequence ID" value="MDQ0302843.1"/>
    <property type="molecule type" value="Genomic_DNA"/>
</dbReference>
<dbReference type="PANTHER" id="PTHR30461:SF26">
    <property type="entry name" value="RESOLVASE HOMOLOG YNEB"/>
    <property type="match status" value="1"/>
</dbReference>
<dbReference type="SMART" id="SM00857">
    <property type="entry name" value="Resolvase"/>
    <property type="match status" value="1"/>
</dbReference>
<evidence type="ECO:0000256" key="5">
    <source>
        <dbReference type="SAM" id="MobiDB-lite"/>
    </source>
</evidence>
<evidence type="ECO:0000256" key="1">
    <source>
        <dbReference type="ARBA" id="ARBA00009913"/>
    </source>
</evidence>
<protein>
    <submittedName>
        <fullName evidence="7">DNA invertase Pin-like site-specific DNA recombinase</fullName>
    </submittedName>
</protein>
<evidence type="ECO:0000313" key="7">
    <source>
        <dbReference type="EMBL" id="MDQ0302843.1"/>
    </source>
</evidence>
<dbReference type="InterPro" id="IPR006119">
    <property type="entry name" value="Resolv_N"/>
</dbReference>
<comment type="caution">
    <text evidence="7">The sequence shown here is derived from an EMBL/GenBank/DDBJ whole genome shotgun (WGS) entry which is preliminary data.</text>
</comment>
<dbReference type="InterPro" id="IPR036162">
    <property type="entry name" value="Resolvase-like_N_sf"/>
</dbReference>
<proteinExistence type="inferred from homology"/>
<dbReference type="CDD" id="cd03768">
    <property type="entry name" value="SR_ResInv"/>
    <property type="match status" value="1"/>
</dbReference>
<dbReference type="SUPFAM" id="SSF46689">
    <property type="entry name" value="Homeodomain-like"/>
    <property type="match status" value="1"/>
</dbReference>
<keyword evidence="8" id="KW-1185">Reference proteome</keyword>
<feature type="compositionally biased region" description="Pro residues" evidence="5">
    <location>
        <begin position="43"/>
        <end position="55"/>
    </location>
</feature>
<dbReference type="PANTHER" id="PTHR30461">
    <property type="entry name" value="DNA-INVERTASE FROM LAMBDOID PROPHAGE"/>
    <property type="match status" value="1"/>
</dbReference>
<evidence type="ECO:0000256" key="4">
    <source>
        <dbReference type="ARBA" id="ARBA00023172"/>
    </source>
</evidence>
<dbReference type="InterPro" id="IPR009057">
    <property type="entry name" value="Homeodomain-like_sf"/>
</dbReference>
<dbReference type="Gene3D" id="3.40.50.1390">
    <property type="entry name" value="Resolvase, N-terminal catalytic domain"/>
    <property type="match status" value="1"/>
</dbReference>
<evidence type="ECO:0000256" key="2">
    <source>
        <dbReference type="ARBA" id="ARBA00022908"/>
    </source>
</evidence>
<feature type="compositionally biased region" description="Basic and acidic residues" evidence="5">
    <location>
        <begin position="19"/>
        <end position="30"/>
    </location>
</feature>
<reference evidence="7 8" key="1">
    <citation type="submission" date="2023-07" db="EMBL/GenBank/DDBJ databases">
        <title>Genomic Encyclopedia of Type Strains, Phase IV (KMG-IV): sequencing the most valuable type-strain genomes for metagenomic binning, comparative biology and taxonomic classification.</title>
        <authorList>
            <person name="Goeker M."/>
        </authorList>
    </citation>
    <scope>NUCLEOTIDE SEQUENCE [LARGE SCALE GENOMIC DNA]</scope>
    <source>
        <strain evidence="7 8">DSM 2457</strain>
    </source>
</reference>
<gene>
    <name evidence="7" type="ORF">J2S75_001871</name>
</gene>
<name>A0ABU0BC02_9HYPH</name>
<dbReference type="Pfam" id="PF02796">
    <property type="entry name" value="HTH_7"/>
    <property type="match status" value="1"/>
</dbReference>
<evidence type="ECO:0000259" key="6">
    <source>
        <dbReference type="PROSITE" id="PS51736"/>
    </source>
</evidence>